<reference evidence="2" key="1">
    <citation type="journal article" date="2014" name="Front. Microbiol.">
        <title>High frequency of phylogenetically diverse reductive dehalogenase-homologous genes in deep subseafloor sedimentary metagenomes.</title>
        <authorList>
            <person name="Kawai M."/>
            <person name="Futagami T."/>
            <person name="Toyoda A."/>
            <person name="Takaki Y."/>
            <person name="Nishi S."/>
            <person name="Hori S."/>
            <person name="Arai W."/>
            <person name="Tsubouchi T."/>
            <person name="Morono Y."/>
            <person name="Uchiyama I."/>
            <person name="Ito T."/>
            <person name="Fujiyama A."/>
            <person name="Inagaki F."/>
            <person name="Takami H."/>
        </authorList>
    </citation>
    <scope>NUCLEOTIDE SEQUENCE</scope>
    <source>
        <strain evidence="2">Expedition CK06-06</strain>
    </source>
</reference>
<keyword evidence="1" id="KW-0812">Transmembrane</keyword>
<keyword evidence="1" id="KW-1133">Transmembrane helix</keyword>
<feature type="transmembrane region" description="Helical" evidence="1">
    <location>
        <begin position="71"/>
        <end position="91"/>
    </location>
</feature>
<evidence type="ECO:0000256" key="1">
    <source>
        <dbReference type="SAM" id="Phobius"/>
    </source>
</evidence>
<name>X1M7Y2_9ZZZZ</name>
<sequence length="159" mass="17946">MKLRKTGFAAGFLSIILAFIAGVPFSFSNETANSILNFSILIINNVEYFSWGYISNNIGYTSLGFYSIENLIAISIWLLFALPGLFGIMASSPKSIPEHSKKLFKLNVLFIFLILFIYTLNWILIIFTSSSSAFFGFGYYFLYIILVLNIISIKILKKS</sequence>
<evidence type="ECO:0000313" key="2">
    <source>
        <dbReference type="EMBL" id="GAI27732.1"/>
    </source>
</evidence>
<proteinExistence type="predicted"/>
<feature type="transmembrane region" description="Helical" evidence="1">
    <location>
        <begin position="103"/>
        <end position="127"/>
    </location>
</feature>
<gene>
    <name evidence="2" type="ORF">S06H3_37977</name>
</gene>
<dbReference type="EMBL" id="BARV01023115">
    <property type="protein sequence ID" value="GAI27732.1"/>
    <property type="molecule type" value="Genomic_DNA"/>
</dbReference>
<accession>X1M7Y2</accession>
<dbReference type="AlphaFoldDB" id="X1M7Y2"/>
<feature type="transmembrane region" description="Helical" evidence="1">
    <location>
        <begin position="7"/>
        <end position="27"/>
    </location>
</feature>
<feature type="transmembrane region" description="Helical" evidence="1">
    <location>
        <begin position="133"/>
        <end position="156"/>
    </location>
</feature>
<protein>
    <submittedName>
        <fullName evidence="2">Uncharacterized protein</fullName>
    </submittedName>
</protein>
<organism evidence="2">
    <name type="scientific">marine sediment metagenome</name>
    <dbReference type="NCBI Taxonomy" id="412755"/>
    <lineage>
        <taxon>unclassified sequences</taxon>
        <taxon>metagenomes</taxon>
        <taxon>ecological metagenomes</taxon>
    </lineage>
</organism>
<comment type="caution">
    <text evidence="2">The sequence shown here is derived from an EMBL/GenBank/DDBJ whole genome shotgun (WGS) entry which is preliminary data.</text>
</comment>
<keyword evidence="1" id="KW-0472">Membrane</keyword>